<feature type="compositionally biased region" description="Basic and acidic residues" evidence="1">
    <location>
        <begin position="213"/>
        <end position="229"/>
    </location>
</feature>
<feature type="region of interest" description="Disordered" evidence="1">
    <location>
        <begin position="210"/>
        <end position="229"/>
    </location>
</feature>
<evidence type="ECO:0000313" key="3">
    <source>
        <dbReference type="Proteomes" id="UP000292282"/>
    </source>
</evidence>
<dbReference type="EMBL" id="PITK01000018">
    <property type="protein sequence ID" value="TBU20837.1"/>
    <property type="molecule type" value="Genomic_DNA"/>
</dbReference>
<dbReference type="Proteomes" id="UP000292282">
    <property type="component" value="Unassembled WGS sequence"/>
</dbReference>
<comment type="caution">
    <text evidence="2">The sequence shown here is derived from an EMBL/GenBank/DDBJ whole genome shotgun (WGS) entry which is preliminary data.</text>
</comment>
<dbReference type="VEuPathDB" id="MicrosporidiaDB:CWI38_0018p0090"/>
<protein>
    <submittedName>
        <fullName evidence="2">Uncharacterized protein</fullName>
    </submittedName>
</protein>
<proteinExistence type="predicted"/>
<dbReference type="AlphaFoldDB" id="A0A4Q9M3Q6"/>
<keyword evidence="3" id="KW-1185">Reference proteome</keyword>
<evidence type="ECO:0000313" key="2">
    <source>
        <dbReference type="EMBL" id="TBU20837.1"/>
    </source>
</evidence>
<gene>
    <name evidence="2" type="ORF">CWI38_0018p0090</name>
</gene>
<reference evidence="2 3" key="1">
    <citation type="submission" date="2017-12" db="EMBL/GenBank/DDBJ databases">
        <authorList>
            <person name="Pombert J.-F."/>
            <person name="Haag K.L."/>
            <person name="Ebert D."/>
        </authorList>
    </citation>
    <scope>NUCLEOTIDE SEQUENCE [LARGE SCALE GENOMIC DNA]</scope>
    <source>
        <strain evidence="2">IL-G-3</strain>
    </source>
</reference>
<name>A0A4Q9M3Q6_9MICR</name>
<evidence type="ECO:0000256" key="1">
    <source>
        <dbReference type="SAM" id="MobiDB-lite"/>
    </source>
</evidence>
<accession>A0A4Q9M3Q6</accession>
<organism evidence="2 3">
    <name type="scientific">Hamiltosporidium tvaerminnensis</name>
    <dbReference type="NCBI Taxonomy" id="1176355"/>
    <lineage>
        <taxon>Eukaryota</taxon>
        <taxon>Fungi</taxon>
        <taxon>Fungi incertae sedis</taxon>
        <taxon>Microsporidia</taxon>
        <taxon>Dubosqiidae</taxon>
        <taxon>Hamiltosporidium</taxon>
    </lineage>
</organism>
<sequence>MQLNNDSDLEVHFLLEQHDLEGFVSAVRFVIRNMLNIASVQLNFRIEIHGVIFNIWGFTFELPIDAVKATHDFSVATLTDSIKDPRLLIQNNCFNSFKKLSYYCLSMGVWSYFENNKEVLYANCFKYNVKCLKMLYSNNIFGDDSKFTEFKNEATSAGYYDAAWDMEHEIISVSSSDNENFTEGADNLHRSGRENKNGFLRKNRYRPYVTHGRQHDSQRTFSENRDTERSSVFLAPSGSNYIEKQTDLGINTYESGCWNRSPNKHGVISDNETTSETSIKSEVDDRSIPIHSYSDYIENPKESSCKKMPRLSELQVETTNESFEFKLILKKREYLQRNINTKGESYAVFMDTNEDICFADIQAFISGDFYIDPRASLNDLRPFLEILDFVAEKEERFWNRPENTRMMNNLKEKMLACISKINFCNDDSPILTFYTGLIHIKHFIRNLICDDINLVKNSCLWILLLKFVHSLSIIPIKNIYMNSRSYVGTSYLKYIDFEAYDGNTHVNYLIKKQYEIFDAIARHVFLKTKIFPESIFMLDYIKNSLWFCNKDIHVALGKYIGLCRVITDCILRLDPRVICMYILRISEQKSIDWNSINFRASISSFFINLFSGSINNGENNLIRDFKVIYKAIILGYVDFFRQEALQQEFQSSKNASFLKILDFEIRKFLKKLEIKRLLFGCTAVKHLENISEAFCVLFNYYIKIGLNNQAYSERYMKRSLVICEKKIIFLNIKLDS</sequence>